<dbReference type="PROSITE" id="PS00356">
    <property type="entry name" value="HTH_LACI_1"/>
    <property type="match status" value="1"/>
</dbReference>
<dbReference type="InterPro" id="IPR046335">
    <property type="entry name" value="LacI/GalR-like_sensor"/>
</dbReference>
<evidence type="ECO:0000259" key="5">
    <source>
        <dbReference type="PROSITE" id="PS50932"/>
    </source>
</evidence>
<evidence type="ECO:0000256" key="4">
    <source>
        <dbReference type="SAM" id="MobiDB-lite"/>
    </source>
</evidence>
<evidence type="ECO:0000256" key="2">
    <source>
        <dbReference type="ARBA" id="ARBA00023125"/>
    </source>
</evidence>
<keyword evidence="3" id="KW-0804">Transcription</keyword>
<dbReference type="SUPFAM" id="SSF47413">
    <property type="entry name" value="lambda repressor-like DNA-binding domains"/>
    <property type="match status" value="1"/>
</dbReference>
<comment type="caution">
    <text evidence="6">The sequence shown here is derived from an EMBL/GenBank/DDBJ whole genome shotgun (WGS) entry which is preliminary data.</text>
</comment>
<dbReference type="InterPro" id="IPR028082">
    <property type="entry name" value="Peripla_BP_I"/>
</dbReference>
<reference evidence="6" key="1">
    <citation type="submission" date="2022-07" db="EMBL/GenBank/DDBJ databases">
        <title>Parvularcula maris sp. nov., an algicidal bacterium isolated from seawater.</title>
        <authorList>
            <person name="Li F."/>
        </authorList>
    </citation>
    <scope>NUCLEOTIDE SEQUENCE</scope>
    <source>
        <strain evidence="6">BGMRC 0090</strain>
    </source>
</reference>
<keyword evidence="7" id="KW-1185">Reference proteome</keyword>
<feature type="region of interest" description="Disordered" evidence="4">
    <location>
        <begin position="1"/>
        <end position="33"/>
    </location>
</feature>
<dbReference type="CDD" id="cd01545">
    <property type="entry name" value="PBP1_SalR"/>
    <property type="match status" value="1"/>
</dbReference>
<dbReference type="InterPro" id="IPR010982">
    <property type="entry name" value="Lambda_DNA-bd_dom_sf"/>
</dbReference>
<dbReference type="Pfam" id="PF00356">
    <property type="entry name" value="LacI"/>
    <property type="match status" value="1"/>
</dbReference>
<dbReference type="RefSeq" id="WP_256620005.1">
    <property type="nucleotide sequence ID" value="NZ_JANIBC010000012.1"/>
</dbReference>
<dbReference type="AlphaFoldDB" id="A0A9X2LAJ8"/>
<dbReference type="PROSITE" id="PS50932">
    <property type="entry name" value="HTH_LACI_2"/>
    <property type="match status" value="1"/>
</dbReference>
<dbReference type="Proteomes" id="UP001142610">
    <property type="component" value="Unassembled WGS sequence"/>
</dbReference>
<keyword evidence="1" id="KW-0805">Transcription regulation</keyword>
<keyword evidence="2 6" id="KW-0238">DNA-binding</keyword>
<dbReference type="Pfam" id="PF13377">
    <property type="entry name" value="Peripla_BP_3"/>
    <property type="match status" value="1"/>
</dbReference>
<dbReference type="PANTHER" id="PTHR30146:SF153">
    <property type="entry name" value="LACTOSE OPERON REPRESSOR"/>
    <property type="match status" value="1"/>
</dbReference>
<dbReference type="PANTHER" id="PTHR30146">
    <property type="entry name" value="LACI-RELATED TRANSCRIPTIONAL REPRESSOR"/>
    <property type="match status" value="1"/>
</dbReference>
<dbReference type="GO" id="GO:0000976">
    <property type="term" value="F:transcription cis-regulatory region binding"/>
    <property type="evidence" value="ECO:0007669"/>
    <property type="project" value="TreeGrafter"/>
</dbReference>
<dbReference type="Gene3D" id="3.40.50.2300">
    <property type="match status" value="2"/>
</dbReference>
<accession>A0A9X2LAJ8</accession>
<evidence type="ECO:0000313" key="6">
    <source>
        <dbReference type="EMBL" id="MCQ8186109.1"/>
    </source>
</evidence>
<dbReference type="SMART" id="SM00530">
    <property type="entry name" value="HTH_XRE"/>
    <property type="match status" value="1"/>
</dbReference>
<dbReference type="InterPro" id="IPR000843">
    <property type="entry name" value="HTH_LacI"/>
</dbReference>
<dbReference type="InterPro" id="IPR001387">
    <property type="entry name" value="Cro/C1-type_HTH"/>
</dbReference>
<protein>
    <submittedName>
        <fullName evidence="6">LacI family DNA-binding transcriptional regulator</fullName>
    </submittedName>
</protein>
<sequence>MSEALSSAPTPRKRNDRYEEAAVQAGRTGGKALAAKGSKLRTKRAQATLKEVAELAGVSQMTVSRALNAPEMVRKPTRERIQRAVEELNYRPNLMARSLAAGRSLFIGVGYNNPSSAYLSELLLGALRTCRSAGHHLVVEELPESAVGDPEALAGKLRDSGLDGLILAPPLSENAEVAAAVSGIGIPVVLLSPGEGTSTAMRIGIDDERAALLMTRHLIGLGHRRIAFIAGPEGDFQSAERRRGFERALDEANLPTDQALIAGGAYTYRSGMDAAASILSAAAPPTAIFAANDDMAAGAVAEAHRRGLRVPEQLSVAGFDDTSLASTIWPSLTTVHQPIAEMASRAVLLLGDAGSQSDAAYQLDVEIIERESVAPPPQEV</sequence>
<evidence type="ECO:0000313" key="7">
    <source>
        <dbReference type="Proteomes" id="UP001142610"/>
    </source>
</evidence>
<dbReference type="GO" id="GO:0003700">
    <property type="term" value="F:DNA-binding transcription factor activity"/>
    <property type="evidence" value="ECO:0007669"/>
    <property type="project" value="TreeGrafter"/>
</dbReference>
<gene>
    <name evidence="6" type="ORF">NOG11_11990</name>
</gene>
<name>A0A9X2LAJ8_9PROT</name>
<organism evidence="6 7">
    <name type="scientific">Parvularcula maris</name>
    <dbReference type="NCBI Taxonomy" id="2965077"/>
    <lineage>
        <taxon>Bacteria</taxon>
        <taxon>Pseudomonadati</taxon>
        <taxon>Pseudomonadota</taxon>
        <taxon>Alphaproteobacteria</taxon>
        <taxon>Parvularculales</taxon>
        <taxon>Parvularculaceae</taxon>
        <taxon>Parvularcula</taxon>
    </lineage>
</organism>
<dbReference type="Gene3D" id="1.10.260.40">
    <property type="entry name" value="lambda repressor-like DNA-binding domains"/>
    <property type="match status" value="1"/>
</dbReference>
<proteinExistence type="predicted"/>
<evidence type="ECO:0000256" key="3">
    <source>
        <dbReference type="ARBA" id="ARBA00023163"/>
    </source>
</evidence>
<dbReference type="CDD" id="cd01392">
    <property type="entry name" value="HTH_LacI"/>
    <property type="match status" value="1"/>
</dbReference>
<evidence type="ECO:0000256" key="1">
    <source>
        <dbReference type="ARBA" id="ARBA00023015"/>
    </source>
</evidence>
<dbReference type="SMART" id="SM00354">
    <property type="entry name" value="HTH_LACI"/>
    <property type="match status" value="1"/>
</dbReference>
<dbReference type="SUPFAM" id="SSF53822">
    <property type="entry name" value="Periplasmic binding protein-like I"/>
    <property type="match status" value="1"/>
</dbReference>
<feature type="domain" description="HTH lacI-type" evidence="5">
    <location>
        <begin position="47"/>
        <end position="101"/>
    </location>
</feature>
<dbReference type="EMBL" id="JANIBC010000012">
    <property type="protein sequence ID" value="MCQ8186109.1"/>
    <property type="molecule type" value="Genomic_DNA"/>
</dbReference>